<keyword evidence="6" id="KW-0009">Actin-binding</keyword>
<evidence type="ECO:0000256" key="3">
    <source>
        <dbReference type="ARBA" id="ARBA00022574"/>
    </source>
</evidence>
<dbReference type="InterPro" id="IPR015505">
    <property type="entry name" value="Coronin"/>
</dbReference>
<evidence type="ECO:0000256" key="4">
    <source>
        <dbReference type="ARBA" id="ARBA00022737"/>
    </source>
</evidence>
<dbReference type="InterPro" id="IPR019775">
    <property type="entry name" value="WD40_repeat_CS"/>
</dbReference>
<feature type="domain" description="DUF1899" evidence="12">
    <location>
        <begin position="4"/>
        <end position="68"/>
    </location>
</feature>
<dbReference type="PRINTS" id="PR00320">
    <property type="entry name" value="GPROTEINBRPT"/>
</dbReference>
<dbReference type="GO" id="GO:0071933">
    <property type="term" value="F:Arp2/3 complex binding"/>
    <property type="evidence" value="ECO:0007669"/>
    <property type="project" value="EnsemblFungi"/>
</dbReference>
<dbReference type="GO" id="GO:0110085">
    <property type="term" value="C:mitotic actomyosin contractile ring"/>
    <property type="evidence" value="ECO:0007669"/>
    <property type="project" value="EnsemblFungi"/>
</dbReference>
<dbReference type="GO" id="GO:0071846">
    <property type="term" value="P:actin filament debranching"/>
    <property type="evidence" value="ECO:0007669"/>
    <property type="project" value="EnsemblFungi"/>
</dbReference>
<dbReference type="SUPFAM" id="SSF50978">
    <property type="entry name" value="WD40 repeat-like"/>
    <property type="match status" value="1"/>
</dbReference>
<dbReference type="PANTHER" id="PTHR10856:SF0">
    <property type="entry name" value="CORONIN"/>
    <property type="match status" value="1"/>
</dbReference>
<feature type="repeat" description="WD" evidence="8">
    <location>
        <begin position="175"/>
        <end position="216"/>
    </location>
</feature>
<dbReference type="PROSITE" id="PS50082">
    <property type="entry name" value="WD_REPEATS_2"/>
    <property type="match status" value="3"/>
</dbReference>
<dbReference type="GO" id="GO:0030674">
    <property type="term" value="F:protein-macromolecule adaptor activity"/>
    <property type="evidence" value="ECO:0007669"/>
    <property type="project" value="EnsemblFungi"/>
</dbReference>
<dbReference type="GO" id="GO:0007015">
    <property type="term" value="P:actin filament organization"/>
    <property type="evidence" value="ECO:0007669"/>
    <property type="project" value="EnsemblFungi"/>
</dbReference>
<protein>
    <recommendedName>
        <fullName evidence="9">Coronin</fullName>
    </recommendedName>
</protein>
<dbReference type="Pfam" id="PF00400">
    <property type="entry name" value="WD40"/>
    <property type="match status" value="3"/>
</dbReference>
<dbReference type="AlphaFoldDB" id="A0A1E1KGR6"/>
<evidence type="ECO:0000256" key="8">
    <source>
        <dbReference type="PROSITE-ProRule" id="PRU00221"/>
    </source>
</evidence>
<feature type="compositionally biased region" description="Polar residues" evidence="11">
    <location>
        <begin position="535"/>
        <end position="552"/>
    </location>
</feature>
<dbReference type="Pfam" id="PF08953">
    <property type="entry name" value="DUF1899"/>
    <property type="match status" value="1"/>
</dbReference>
<evidence type="ECO:0000256" key="7">
    <source>
        <dbReference type="ARBA" id="ARBA00062568"/>
    </source>
</evidence>
<dbReference type="GO" id="GO:0007017">
    <property type="term" value="P:microtubule-based process"/>
    <property type="evidence" value="ECO:0007669"/>
    <property type="project" value="EnsemblFungi"/>
</dbReference>
<accession>A0A1E1KGR6</accession>
<keyword evidence="5 10" id="KW-0175">Coiled coil</keyword>
<evidence type="ECO:0000256" key="6">
    <source>
        <dbReference type="ARBA" id="ARBA00023203"/>
    </source>
</evidence>
<evidence type="ECO:0000313" key="13">
    <source>
        <dbReference type="EMBL" id="CZS97182.1"/>
    </source>
</evidence>
<dbReference type="Proteomes" id="UP000178912">
    <property type="component" value="Unassembled WGS sequence"/>
</dbReference>
<feature type="repeat" description="WD" evidence="8">
    <location>
        <begin position="77"/>
        <end position="119"/>
    </location>
</feature>
<dbReference type="SMART" id="SM01167">
    <property type="entry name" value="DUF1900"/>
    <property type="match status" value="1"/>
</dbReference>
<dbReference type="GO" id="GO:0051666">
    <property type="term" value="P:actin cortical patch localization"/>
    <property type="evidence" value="ECO:0007669"/>
    <property type="project" value="EnsemblFungi"/>
</dbReference>
<organism evidence="13 14">
    <name type="scientific">Rhynchosporium agropyri</name>
    <dbReference type="NCBI Taxonomy" id="914238"/>
    <lineage>
        <taxon>Eukaryota</taxon>
        <taxon>Fungi</taxon>
        <taxon>Dikarya</taxon>
        <taxon>Ascomycota</taxon>
        <taxon>Pezizomycotina</taxon>
        <taxon>Leotiomycetes</taxon>
        <taxon>Helotiales</taxon>
        <taxon>Ploettnerulaceae</taxon>
        <taxon>Rhynchosporium</taxon>
    </lineage>
</organism>
<dbReference type="PROSITE" id="PS50294">
    <property type="entry name" value="WD_REPEATS_REGION"/>
    <property type="match status" value="3"/>
</dbReference>
<dbReference type="GO" id="GO:0051015">
    <property type="term" value="F:actin filament binding"/>
    <property type="evidence" value="ECO:0007669"/>
    <property type="project" value="EnsemblFungi"/>
</dbReference>
<reference evidence="14" key="1">
    <citation type="submission" date="2016-03" db="EMBL/GenBank/DDBJ databases">
        <authorList>
            <person name="Guldener U."/>
        </authorList>
    </citation>
    <scope>NUCLEOTIDE SEQUENCE [LARGE SCALE GENOMIC DNA]</scope>
    <source>
        <strain evidence="14">04CH-RAC-A.6.1</strain>
    </source>
</reference>
<dbReference type="PANTHER" id="PTHR10856">
    <property type="entry name" value="CORONIN"/>
    <property type="match status" value="1"/>
</dbReference>
<name>A0A1E1KGR6_9HELO</name>
<feature type="coiled-coil region" evidence="10">
    <location>
        <begin position="564"/>
        <end position="598"/>
    </location>
</feature>
<keyword evidence="14" id="KW-1185">Reference proteome</keyword>
<dbReference type="OrthoDB" id="1850764at2759"/>
<evidence type="ECO:0000256" key="1">
    <source>
        <dbReference type="ARBA" id="ARBA00009482"/>
    </source>
</evidence>
<keyword evidence="2" id="KW-0597">Phosphoprotein</keyword>
<evidence type="ECO:0000256" key="11">
    <source>
        <dbReference type="SAM" id="MobiDB-lite"/>
    </source>
</evidence>
<dbReference type="InterPro" id="IPR015943">
    <property type="entry name" value="WD40/YVTN_repeat-like_dom_sf"/>
</dbReference>
<comment type="subunit">
    <text evidence="7">Binds to F-actin.</text>
</comment>
<evidence type="ECO:0000256" key="2">
    <source>
        <dbReference type="ARBA" id="ARBA00022553"/>
    </source>
</evidence>
<comment type="similarity">
    <text evidence="1 9">Belongs to the WD repeat coronin family.</text>
</comment>
<evidence type="ECO:0000259" key="12">
    <source>
        <dbReference type="SMART" id="SM01166"/>
    </source>
</evidence>
<evidence type="ECO:0000256" key="9">
    <source>
        <dbReference type="RuleBase" id="RU280818"/>
    </source>
</evidence>
<feature type="repeat" description="WD" evidence="8">
    <location>
        <begin position="133"/>
        <end position="175"/>
    </location>
</feature>
<dbReference type="Gene3D" id="2.130.10.10">
    <property type="entry name" value="YVTN repeat-like/Quinoprotein amine dehydrogenase"/>
    <property type="match status" value="1"/>
</dbReference>
<keyword evidence="4 9" id="KW-0677">Repeat</keyword>
<gene>
    <name evidence="13" type="ORF">RAG0_06330</name>
</gene>
<dbReference type="GO" id="GO:0034316">
    <property type="term" value="P:negative regulation of Arp2/3 complex-mediated actin nucleation"/>
    <property type="evidence" value="ECO:0007669"/>
    <property type="project" value="EnsemblFungi"/>
</dbReference>
<dbReference type="GO" id="GO:2000601">
    <property type="term" value="P:positive regulation of Arp2/3 complex-mediated actin nucleation"/>
    <property type="evidence" value="ECO:0007669"/>
    <property type="project" value="EnsemblFungi"/>
</dbReference>
<dbReference type="SMART" id="SM00320">
    <property type="entry name" value="WD40"/>
    <property type="match status" value="4"/>
</dbReference>
<dbReference type="InterPro" id="IPR015048">
    <property type="entry name" value="DUF1899"/>
</dbReference>
<evidence type="ECO:0000313" key="14">
    <source>
        <dbReference type="Proteomes" id="UP000178912"/>
    </source>
</evidence>
<keyword evidence="3 8" id="KW-0853">WD repeat</keyword>
<evidence type="ECO:0000256" key="5">
    <source>
        <dbReference type="ARBA" id="ARBA00023054"/>
    </source>
</evidence>
<dbReference type="InterPro" id="IPR036322">
    <property type="entry name" value="WD40_repeat_dom_sf"/>
</dbReference>
<feature type="region of interest" description="Disordered" evidence="11">
    <location>
        <begin position="424"/>
        <end position="456"/>
    </location>
</feature>
<dbReference type="FunFam" id="2.130.10.10:FF:000197">
    <property type="entry name" value="Coronin"/>
    <property type="match status" value="1"/>
</dbReference>
<dbReference type="SMART" id="SM01166">
    <property type="entry name" value="DUF1899"/>
    <property type="match status" value="1"/>
</dbReference>
<dbReference type="PROSITE" id="PS00678">
    <property type="entry name" value="WD_REPEATS_1"/>
    <property type="match status" value="2"/>
</dbReference>
<dbReference type="GO" id="GO:1990819">
    <property type="term" value="C:mating projection actin fusion focus"/>
    <property type="evidence" value="ECO:0007669"/>
    <property type="project" value="EnsemblFungi"/>
</dbReference>
<dbReference type="Pfam" id="PF16300">
    <property type="entry name" value="WD40_4"/>
    <property type="match status" value="1"/>
</dbReference>
<dbReference type="InterPro" id="IPR020472">
    <property type="entry name" value="WD40_PAC1"/>
</dbReference>
<dbReference type="GO" id="GO:0030479">
    <property type="term" value="C:actin cortical patch"/>
    <property type="evidence" value="ECO:0007669"/>
    <property type="project" value="EnsemblFungi"/>
</dbReference>
<dbReference type="GO" id="GO:0008017">
    <property type="term" value="F:microtubule binding"/>
    <property type="evidence" value="ECO:0007669"/>
    <property type="project" value="EnsemblFungi"/>
</dbReference>
<dbReference type="GO" id="GO:0030139">
    <property type="term" value="C:endocytic vesicle"/>
    <property type="evidence" value="ECO:0007669"/>
    <property type="project" value="EnsemblFungi"/>
</dbReference>
<dbReference type="EMBL" id="FJUX01000030">
    <property type="protein sequence ID" value="CZS97182.1"/>
    <property type="molecule type" value="Genomic_DNA"/>
</dbReference>
<dbReference type="InterPro" id="IPR001680">
    <property type="entry name" value="WD40_rpt"/>
</dbReference>
<sequence length="622" mass="67550">MAGRFVRASKYRHVFGKSTRKEGCYDNLHISRNAWDTNLVKANPEYLAVNWEASGGGAFAVIPVNEKGRLPEQIPLFRGHTGPVLDTDWNPFNDRIIASASDDGKVFIWQVPQGFSLYSDAEEPADVAPMSKLTGHSRKVGQVLFNPAAENILASASGDYTIKLWDIESGQSHLSLRHGDIVQSLSWSANGAMLATTSRDKKLRVWDVRQERPAHEVSGHSGAKNSRVVWMGEHNRLATTGFSKMSDRQMALWDVGAPQEPLGGFSVLDSGSGVCMPFWDDGTQCLYLAGKGDGNIRYFEYENDKFEPLSEYKSGDPQRGLAFVPRRGINVHENEVMRAYKTVNDSYIEPISFTVPRRAEVFQSDIFPPAIGLNSAVSAKDWLAGKDGIPAKIDLESVYEGKAPVEVASDYKSIQPVQASAPAPVQPAAVKKEEAAPTPVQSRAPPPTMSEQKGSIAAMASKFQDDEADEDDDDASSFEEISKPVQKHIPAAAAAKPVSPIKVAAPTKTEPPKPSPVSQAQAPARSYQAPATIKSPITTTAPTSCSTQGLNLSSGSGDSVESSLAQIKELLQAQTRTLNAQSEKIVNLTQEVDTLKMRVGSGTQDQSERIRLLELELESLKS</sequence>
<evidence type="ECO:0000256" key="10">
    <source>
        <dbReference type="SAM" id="Coils"/>
    </source>
</evidence>
<proteinExistence type="inferred from homology"/>
<feature type="region of interest" description="Disordered" evidence="11">
    <location>
        <begin position="488"/>
        <end position="554"/>
    </location>
</feature>